<sequence length="113" mass="13392">MGNENDTELEWDEWRERALSLGVSKDLAELGSTLMRESYFQRWPAEIQEVCGWEDDGFAMLAMARRDPEGTRRRWQEILRHYDRRERAQGRFAWDGQSRKHPPVLTGPRLRGS</sequence>
<dbReference type="AlphaFoldDB" id="A0A1E7YU13"/>
<protein>
    <submittedName>
        <fullName evidence="2">Uncharacterized protein</fullName>
    </submittedName>
</protein>
<accession>A0A1E7YU13</accession>
<evidence type="ECO:0000256" key="1">
    <source>
        <dbReference type="SAM" id="MobiDB-lite"/>
    </source>
</evidence>
<evidence type="ECO:0000313" key="2">
    <source>
        <dbReference type="EMBL" id="OFC55773.1"/>
    </source>
</evidence>
<feature type="non-terminal residue" evidence="2">
    <location>
        <position position="113"/>
    </location>
</feature>
<name>A0A1E7YU13_9PROT</name>
<gene>
    <name evidence="2" type="ORF">BAE30_10435</name>
</gene>
<dbReference type="EMBL" id="LZYH01000669">
    <property type="protein sequence ID" value="OFC55773.1"/>
    <property type="molecule type" value="Genomic_DNA"/>
</dbReference>
<comment type="caution">
    <text evidence="2">The sequence shown here is derived from an EMBL/GenBank/DDBJ whole genome shotgun (WGS) entry which is preliminary data.</text>
</comment>
<organism evidence="2 3">
    <name type="scientific">Acidithiobacillus caldus</name>
    <dbReference type="NCBI Taxonomy" id="33059"/>
    <lineage>
        <taxon>Bacteria</taxon>
        <taxon>Pseudomonadati</taxon>
        <taxon>Pseudomonadota</taxon>
        <taxon>Acidithiobacillia</taxon>
        <taxon>Acidithiobacillales</taxon>
        <taxon>Acidithiobacillaceae</taxon>
        <taxon>Acidithiobacillus</taxon>
    </lineage>
</organism>
<evidence type="ECO:0000313" key="3">
    <source>
        <dbReference type="Proteomes" id="UP000175707"/>
    </source>
</evidence>
<feature type="region of interest" description="Disordered" evidence="1">
    <location>
        <begin position="92"/>
        <end position="113"/>
    </location>
</feature>
<dbReference type="Proteomes" id="UP000175707">
    <property type="component" value="Unassembled WGS sequence"/>
</dbReference>
<reference evidence="2 3" key="1">
    <citation type="submission" date="2016-06" db="EMBL/GenBank/DDBJ databases">
        <title>Gene turnover analysis identifies the evolutionary adaptation of the extremophile Acidithiobacillus caldus.</title>
        <authorList>
            <person name="Zhang X."/>
        </authorList>
    </citation>
    <scope>NUCLEOTIDE SEQUENCE [LARGE SCALE GENOMIC DNA]</scope>
    <source>
        <strain evidence="2 3">S1</strain>
    </source>
</reference>
<proteinExistence type="predicted"/>